<proteinExistence type="predicted"/>
<dbReference type="SUPFAM" id="SSF51206">
    <property type="entry name" value="cAMP-binding domain-like"/>
    <property type="match status" value="1"/>
</dbReference>
<dbReference type="InterPro" id="IPR000595">
    <property type="entry name" value="cNMP-bd_dom"/>
</dbReference>
<dbReference type="EMBL" id="MPPL01000002">
    <property type="protein sequence ID" value="OKS84538.1"/>
    <property type="molecule type" value="Genomic_DNA"/>
</dbReference>
<reference evidence="2 3" key="1">
    <citation type="submission" date="2016-11" db="EMBL/GenBank/DDBJ databases">
        <title>Whole Genome Sequencing of Mucilaginibacter polytrichastri RG4-7(T) isolated from the moss sample.</title>
        <authorList>
            <person name="Li Y."/>
        </authorList>
    </citation>
    <scope>NUCLEOTIDE SEQUENCE [LARGE SCALE GENOMIC DNA]</scope>
    <source>
        <strain evidence="2 3">RG4-7</strain>
    </source>
</reference>
<dbReference type="CDD" id="cd00038">
    <property type="entry name" value="CAP_ED"/>
    <property type="match status" value="1"/>
</dbReference>
<dbReference type="STRING" id="1302689.RG47T_5228"/>
<sequence length="82" mass="9734">MSIEKLYQYFDNYFPLNAEEAKELGSLFAERTIKRHQYILQQDDICRHFTFVISGCLKMYAIDKIGKHTIFNLLQKMIGLQI</sequence>
<name>A0A1Q5ZS81_9SPHI</name>
<evidence type="ECO:0000259" key="1">
    <source>
        <dbReference type="Pfam" id="PF00027"/>
    </source>
</evidence>
<organism evidence="2 3">
    <name type="scientific">Mucilaginibacter polytrichastri</name>
    <dbReference type="NCBI Taxonomy" id="1302689"/>
    <lineage>
        <taxon>Bacteria</taxon>
        <taxon>Pseudomonadati</taxon>
        <taxon>Bacteroidota</taxon>
        <taxon>Sphingobacteriia</taxon>
        <taxon>Sphingobacteriales</taxon>
        <taxon>Sphingobacteriaceae</taxon>
        <taxon>Mucilaginibacter</taxon>
    </lineage>
</organism>
<comment type="caution">
    <text evidence="2">The sequence shown here is derived from an EMBL/GenBank/DDBJ whole genome shotgun (WGS) entry which is preliminary data.</text>
</comment>
<feature type="domain" description="Cyclic nucleotide-binding" evidence="1">
    <location>
        <begin position="31"/>
        <end position="75"/>
    </location>
</feature>
<evidence type="ECO:0000313" key="2">
    <source>
        <dbReference type="EMBL" id="OKS84538.1"/>
    </source>
</evidence>
<dbReference type="Pfam" id="PF00027">
    <property type="entry name" value="cNMP_binding"/>
    <property type="match status" value="1"/>
</dbReference>
<gene>
    <name evidence="2" type="ORF">RG47T_5228</name>
</gene>
<dbReference type="Gene3D" id="2.60.120.10">
    <property type="entry name" value="Jelly Rolls"/>
    <property type="match status" value="1"/>
</dbReference>
<dbReference type="AlphaFoldDB" id="A0A1Q5ZS81"/>
<accession>A0A1Q5ZS81</accession>
<evidence type="ECO:0000313" key="3">
    <source>
        <dbReference type="Proteomes" id="UP000186720"/>
    </source>
</evidence>
<keyword evidence="3" id="KW-1185">Reference proteome</keyword>
<dbReference type="RefSeq" id="WP_245770880.1">
    <property type="nucleotide sequence ID" value="NZ_FPAM01000021.1"/>
</dbReference>
<dbReference type="InterPro" id="IPR014710">
    <property type="entry name" value="RmlC-like_jellyroll"/>
</dbReference>
<dbReference type="Proteomes" id="UP000186720">
    <property type="component" value="Unassembled WGS sequence"/>
</dbReference>
<protein>
    <recommendedName>
        <fullName evidence="1">Cyclic nucleotide-binding domain-containing protein</fullName>
    </recommendedName>
</protein>
<dbReference type="InterPro" id="IPR018490">
    <property type="entry name" value="cNMP-bd_dom_sf"/>
</dbReference>